<evidence type="ECO:0000256" key="4">
    <source>
        <dbReference type="ARBA" id="ARBA00022729"/>
    </source>
</evidence>
<keyword evidence="5 8" id="KW-0472">Membrane</keyword>
<protein>
    <recommendedName>
        <fullName evidence="10">6-Cys domain-containing protein</fullName>
    </recommendedName>
</protein>
<evidence type="ECO:0000256" key="2">
    <source>
        <dbReference type="ARBA" id="ARBA00004241"/>
    </source>
</evidence>
<feature type="signal peptide" evidence="9">
    <location>
        <begin position="1"/>
        <end position="26"/>
    </location>
</feature>
<dbReference type="Gene3D" id="2.60.40.2860">
    <property type="match status" value="1"/>
</dbReference>
<keyword evidence="7" id="KW-0325">Glycoprotein</keyword>
<keyword evidence="3" id="KW-1003">Cell membrane</keyword>
<dbReference type="InterPro" id="IPR010884">
    <property type="entry name" value="6_CYS_dom"/>
</dbReference>
<accession>A0A024V1Y1</accession>
<evidence type="ECO:0000313" key="12">
    <source>
        <dbReference type="Proteomes" id="UP000030690"/>
    </source>
</evidence>
<dbReference type="GO" id="GO:0009986">
    <property type="term" value="C:cell surface"/>
    <property type="evidence" value="ECO:0007669"/>
    <property type="project" value="UniProtKB-SubCell"/>
</dbReference>
<dbReference type="SMART" id="SM00970">
    <property type="entry name" value="s48_45"/>
    <property type="match status" value="1"/>
</dbReference>
<dbReference type="GO" id="GO:0005886">
    <property type="term" value="C:plasma membrane"/>
    <property type="evidence" value="ECO:0007669"/>
    <property type="project" value="UniProtKB-SubCell"/>
</dbReference>
<dbReference type="Proteomes" id="UP000030690">
    <property type="component" value="Unassembled WGS sequence"/>
</dbReference>
<reference evidence="11 12" key="2">
    <citation type="submission" date="2013-02" db="EMBL/GenBank/DDBJ databases">
        <title>The Genome Sequence of Plasmodium falciparum Vietnam Oak-Knoll (FVO).</title>
        <authorList>
            <consortium name="The Broad Institute Genome Sequencing Platform"/>
            <consortium name="The Broad Institute Genome Sequencing Center for Infectious Disease"/>
            <person name="Neafsey D."/>
            <person name="Cheeseman I."/>
            <person name="Volkman S."/>
            <person name="Adams J."/>
            <person name="Walker B."/>
            <person name="Young S.K."/>
            <person name="Zeng Q."/>
            <person name="Gargeya S."/>
            <person name="Fitzgerald M."/>
            <person name="Haas B."/>
            <person name="Abouelleil A."/>
            <person name="Alvarado L."/>
            <person name="Arachchi H.M."/>
            <person name="Berlin A.M."/>
            <person name="Chapman S.B."/>
            <person name="Dewar J."/>
            <person name="Goldberg J."/>
            <person name="Griggs A."/>
            <person name="Gujja S."/>
            <person name="Hansen M."/>
            <person name="Howarth C."/>
            <person name="Imamovic A."/>
            <person name="Larimer J."/>
            <person name="McCowan C."/>
            <person name="Murphy C."/>
            <person name="Neiman D."/>
            <person name="Pearson M."/>
            <person name="Priest M."/>
            <person name="Roberts A."/>
            <person name="Saif S."/>
            <person name="Shea T."/>
            <person name="Sisk P."/>
            <person name="Sykes S."/>
            <person name="Wortman J."/>
            <person name="Nusbaum C."/>
            <person name="Birren B."/>
        </authorList>
    </citation>
    <scope>NUCLEOTIDE SEQUENCE [LARGE SCALE GENOMIC DNA]</scope>
    <source>
        <strain evidence="12">Vietnam Oak-Knoll (FVO)</strain>
    </source>
</reference>
<evidence type="ECO:0000256" key="9">
    <source>
        <dbReference type="SAM" id="SignalP"/>
    </source>
</evidence>
<keyword evidence="6" id="KW-1015">Disulfide bond</keyword>
<dbReference type="Pfam" id="PF07422">
    <property type="entry name" value="s48_45"/>
    <property type="match status" value="1"/>
</dbReference>
<evidence type="ECO:0000256" key="6">
    <source>
        <dbReference type="ARBA" id="ARBA00023157"/>
    </source>
</evidence>
<dbReference type="OrthoDB" id="380237at2759"/>
<feature type="chain" id="PRO_5001535493" description="6-Cys domain-containing protein" evidence="9">
    <location>
        <begin position="27"/>
        <end position="818"/>
    </location>
</feature>
<evidence type="ECO:0000256" key="3">
    <source>
        <dbReference type="ARBA" id="ARBA00022475"/>
    </source>
</evidence>
<name>A0A024V1Y1_PLAFA</name>
<feature type="domain" description="6-Cys" evidence="10">
    <location>
        <begin position="593"/>
        <end position="742"/>
    </location>
</feature>
<dbReference type="InterPro" id="IPR038160">
    <property type="entry name" value="6_CYS_dom_sf"/>
</dbReference>
<gene>
    <name evidence="11" type="ORF">PFFVO_04533</name>
</gene>
<keyword evidence="4 9" id="KW-0732">Signal</keyword>
<keyword evidence="8" id="KW-0812">Transmembrane</keyword>
<dbReference type="AlphaFoldDB" id="A0A024V1Y1"/>
<evidence type="ECO:0000256" key="1">
    <source>
        <dbReference type="ARBA" id="ARBA00004236"/>
    </source>
</evidence>
<dbReference type="EMBL" id="KI925142">
    <property type="protein sequence ID" value="ETW16567.1"/>
    <property type="molecule type" value="Genomic_DNA"/>
</dbReference>
<reference evidence="11 12" key="1">
    <citation type="submission" date="2013-02" db="EMBL/GenBank/DDBJ databases">
        <title>The Genome Annotation of Plasmodium falciparum Vietnam Oak-Knoll (FVO).</title>
        <authorList>
            <consortium name="The Broad Institute Genome Sequencing Platform"/>
            <consortium name="The Broad Institute Genome Sequencing Center for Infectious Disease"/>
            <person name="Neafsey D."/>
            <person name="Hoffman S."/>
            <person name="Volkman S."/>
            <person name="Rosenthal P."/>
            <person name="Walker B."/>
            <person name="Young S.K."/>
            <person name="Zeng Q."/>
            <person name="Gargeya S."/>
            <person name="Fitzgerald M."/>
            <person name="Haas B."/>
            <person name="Abouelleil A."/>
            <person name="Allen A.W."/>
            <person name="Alvarado L."/>
            <person name="Arachchi H.M."/>
            <person name="Berlin A.M."/>
            <person name="Chapman S.B."/>
            <person name="Gainer-Dewar J."/>
            <person name="Goldberg J."/>
            <person name="Griggs A."/>
            <person name="Gujja S."/>
            <person name="Hansen M."/>
            <person name="Howarth C."/>
            <person name="Imamovic A."/>
            <person name="Ireland A."/>
            <person name="Larimer J."/>
            <person name="McCowan C."/>
            <person name="Murphy C."/>
            <person name="Pearson M."/>
            <person name="Poon T.W."/>
            <person name="Priest M."/>
            <person name="Roberts A."/>
            <person name="Saif S."/>
            <person name="Shea T."/>
            <person name="Sisk P."/>
            <person name="Sykes S."/>
            <person name="Wortman J."/>
            <person name="Nusbaum C."/>
            <person name="Birren B."/>
        </authorList>
    </citation>
    <scope>NUCLEOTIDE SEQUENCE [LARGE SCALE GENOMIC DNA]</scope>
    <source>
        <strain evidence="12">Vietnam Oak-Knoll (FVO)</strain>
    </source>
</reference>
<proteinExistence type="predicted"/>
<evidence type="ECO:0000259" key="10">
    <source>
        <dbReference type="PROSITE" id="PS51701"/>
    </source>
</evidence>
<organism evidence="11 12">
    <name type="scientific">Plasmodium falciparum Vietnam Oak-Knoll</name>
    <name type="common">FVO</name>
    <dbReference type="NCBI Taxonomy" id="1036723"/>
    <lineage>
        <taxon>Eukaryota</taxon>
        <taxon>Sar</taxon>
        <taxon>Alveolata</taxon>
        <taxon>Apicomplexa</taxon>
        <taxon>Aconoidasida</taxon>
        <taxon>Haemosporida</taxon>
        <taxon>Plasmodiidae</taxon>
        <taxon>Plasmodium</taxon>
        <taxon>Plasmodium (Laverania)</taxon>
    </lineage>
</organism>
<sequence length="818" mass="95212">MFAVNLKICIFLSLVSFLLQCKNTLANVTFEQKVQTNLSHDKNGDIVYGHREFKGGIVYGHREFKGGIVYGHREFKGGIYAFLGYDNCTIEVNKTVNGIDWNEKKDVKVSGNNNIAVVYSIFTSEEKMILIFKCDNKFYITKYGKEFKWSDPKVIDVSNVIGTNTTPAVYSGSLLSMNNDFEKYILVCENHSQNYINVVDQEYMREIRLLGKCMLSFDEGNNWKNEVMNLYSDEGYTKINTLRLSDYGGKILVKGTNAQNLNQTIRSIILLCSNLHDWKLFCGLPTIRFRKDISVENLTYLNTYHLAIVKNEDKLQLAFTYDLFETFDPQYLNTEFNGVSHYFVLAPDEMVYLFYHGNEKKNYVIKIKTVPRKIGCELNTNDTVNTIYTYTYKYIYNNKLSPKTCKVPSSHLKYSSDGLYKLFEVRLPKDIKVTENCFRYSFLSDLNNKYHTTIIKTRVINKLEDYVEVQFHFPIYYTKFLYNYKSTYCVLSNNYRIVVEFDYIRNHIDLDFPFDTDTVKLYSNESVTHAFRNNTEKTHVHKFPKGTYMTSYFSYEKEYVISNYIEEPFSTTFTILTQTQMNVHFMAGGQKYKYEGIDLTDSSPNYELSLNSLSDSQNVDIFVSKFDNNKTIGFVCPVKSSYDGLNCFDNVYIKNKTLVKIEYLFGENDIFVVPQRRIYKTEGTAMESLLYLNNNNVKKLIDDKSIIHFYCECNVNNNVIKVNYYISPFYDENSIKQEINKKDQEIPMINKTIPQDEKDILFNNEKVVPLSNEPQEIIQPPIQEKLNTTDPSKAYIYGANIIFIAIISIISLSISSFI</sequence>
<evidence type="ECO:0000256" key="5">
    <source>
        <dbReference type="ARBA" id="ARBA00023136"/>
    </source>
</evidence>
<dbReference type="PROSITE" id="PS51701">
    <property type="entry name" value="6_CYS"/>
    <property type="match status" value="1"/>
</dbReference>
<keyword evidence="8" id="KW-1133">Transmembrane helix</keyword>
<feature type="transmembrane region" description="Helical" evidence="8">
    <location>
        <begin position="794"/>
        <end position="814"/>
    </location>
</feature>
<evidence type="ECO:0000256" key="8">
    <source>
        <dbReference type="SAM" id="Phobius"/>
    </source>
</evidence>
<evidence type="ECO:0000313" key="11">
    <source>
        <dbReference type="EMBL" id="ETW16567.1"/>
    </source>
</evidence>
<comment type="subcellular location">
    <subcellularLocation>
        <location evidence="1">Cell membrane</location>
    </subcellularLocation>
    <subcellularLocation>
        <location evidence="2">Cell surface</location>
    </subcellularLocation>
</comment>
<dbReference type="FunFam" id="2.60.40.2860:FF:000019">
    <property type="entry name" value="Cysteine-rich surface protein"/>
    <property type="match status" value="1"/>
</dbReference>
<evidence type="ECO:0000256" key="7">
    <source>
        <dbReference type="ARBA" id="ARBA00023180"/>
    </source>
</evidence>